<dbReference type="Proteomes" id="UP001193501">
    <property type="component" value="Unassembled WGS sequence"/>
</dbReference>
<protein>
    <recommendedName>
        <fullName evidence="3">DUF2946 domain-containing protein</fullName>
    </recommendedName>
</protein>
<sequence length="122" mass="13058">MSRLSALFRPILLLLLIFSAQFQVGLMPAQGAEGGMVMVICSGEGPMMMVLDPATGEFRPAPPSTKKSSCDWAACGLAIEPVQTSPVFLSRVTTAAPVIEADIWRPAHDPRGIWARGPPRLV</sequence>
<evidence type="ECO:0008006" key="3">
    <source>
        <dbReference type="Google" id="ProtNLM"/>
    </source>
</evidence>
<dbReference type="AlphaFoldDB" id="A0AAE5BV37"/>
<evidence type="ECO:0000313" key="2">
    <source>
        <dbReference type="Proteomes" id="UP001193501"/>
    </source>
</evidence>
<dbReference type="InterPro" id="IPR021333">
    <property type="entry name" value="DUF2946"/>
</dbReference>
<dbReference type="Pfam" id="PF11162">
    <property type="entry name" value="DUF2946"/>
    <property type="match status" value="1"/>
</dbReference>
<reference evidence="1" key="1">
    <citation type="submission" date="2020-01" db="EMBL/GenBank/DDBJ databases">
        <authorList>
            <person name="Chen W.-M."/>
        </authorList>
    </citation>
    <scope>NUCLEOTIDE SEQUENCE</scope>
    <source>
        <strain evidence="1">CYK-10</strain>
    </source>
</reference>
<organism evidence="1 2">
    <name type="scientific">Stagnihabitans tardus</name>
    <dbReference type="NCBI Taxonomy" id="2699202"/>
    <lineage>
        <taxon>Bacteria</taxon>
        <taxon>Pseudomonadati</taxon>
        <taxon>Pseudomonadota</taxon>
        <taxon>Alphaproteobacteria</taxon>
        <taxon>Rhodobacterales</taxon>
        <taxon>Paracoccaceae</taxon>
        <taxon>Stagnihabitans</taxon>
    </lineage>
</organism>
<proteinExistence type="predicted"/>
<comment type="caution">
    <text evidence="1">The sequence shown here is derived from an EMBL/GenBank/DDBJ whole genome shotgun (WGS) entry which is preliminary data.</text>
</comment>
<dbReference type="EMBL" id="JAABNR010000003">
    <property type="protein sequence ID" value="NBZ86763.1"/>
    <property type="molecule type" value="Genomic_DNA"/>
</dbReference>
<keyword evidence="2" id="KW-1185">Reference proteome</keyword>
<name>A0AAE5BV37_9RHOB</name>
<dbReference type="RefSeq" id="WP_168773578.1">
    <property type="nucleotide sequence ID" value="NZ_JAABNR010000003.1"/>
</dbReference>
<accession>A0AAE5BV37</accession>
<gene>
    <name evidence="1" type="ORF">GV832_04155</name>
</gene>
<evidence type="ECO:0000313" key="1">
    <source>
        <dbReference type="EMBL" id="NBZ86763.1"/>
    </source>
</evidence>